<dbReference type="Gene3D" id="1.20.58.2220">
    <property type="entry name" value="Formin, FH2 domain"/>
    <property type="match status" value="1"/>
</dbReference>
<dbReference type="SMART" id="SM00498">
    <property type="entry name" value="FH2"/>
    <property type="match status" value="1"/>
</dbReference>
<dbReference type="InterPro" id="IPR042201">
    <property type="entry name" value="FH2_Formin_sf"/>
</dbReference>
<feature type="compositionally biased region" description="Basic and acidic residues" evidence="4">
    <location>
        <begin position="159"/>
        <end position="168"/>
    </location>
</feature>
<feature type="region of interest" description="Disordered" evidence="4">
    <location>
        <begin position="751"/>
        <end position="771"/>
    </location>
</feature>
<dbReference type="PANTHER" id="PTHR23213">
    <property type="entry name" value="FORMIN-RELATED"/>
    <property type="match status" value="1"/>
</dbReference>
<evidence type="ECO:0000256" key="3">
    <source>
        <dbReference type="SAM" id="Coils"/>
    </source>
</evidence>
<dbReference type="InterPro" id="IPR015425">
    <property type="entry name" value="FH2_Formin"/>
</dbReference>
<dbReference type="InterPro" id="IPR027643">
    <property type="entry name" value="Formin-like_plant"/>
</dbReference>
<protein>
    <recommendedName>
        <fullName evidence="2">Formin-like protein</fullName>
    </recommendedName>
</protein>
<evidence type="ECO:0000313" key="8">
    <source>
        <dbReference type="EMBL" id="KAJ4961066.1"/>
    </source>
</evidence>
<gene>
    <name evidence="8" type="ORF">NE237_020976</name>
</gene>
<evidence type="ECO:0000259" key="7">
    <source>
        <dbReference type="PROSITE" id="PS51444"/>
    </source>
</evidence>
<keyword evidence="5" id="KW-0472">Membrane</keyword>
<keyword evidence="5" id="KW-0812">Transmembrane</keyword>
<feature type="compositionally biased region" description="Low complexity" evidence="4">
    <location>
        <begin position="565"/>
        <end position="582"/>
    </location>
</feature>
<reference evidence="8" key="1">
    <citation type="journal article" date="2023" name="Plant J.">
        <title>The genome of the king protea, Protea cynaroides.</title>
        <authorList>
            <person name="Chang J."/>
            <person name="Duong T.A."/>
            <person name="Schoeman C."/>
            <person name="Ma X."/>
            <person name="Roodt D."/>
            <person name="Barker N."/>
            <person name="Li Z."/>
            <person name="Van de Peer Y."/>
            <person name="Mizrachi E."/>
        </authorList>
    </citation>
    <scope>NUCLEOTIDE SEQUENCE</scope>
    <source>
        <tissue evidence="8">Young leaves</tissue>
    </source>
</reference>
<feature type="compositionally biased region" description="Low complexity" evidence="4">
    <location>
        <begin position="754"/>
        <end position="771"/>
    </location>
</feature>
<evidence type="ECO:0000256" key="6">
    <source>
        <dbReference type="SAM" id="SignalP"/>
    </source>
</evidence>
<evidence type="ECO:0000256" key="1">
    <source>
        <dbReference type="ARBA" id="ARBA00025793"/>
    </source>
</evidence>
<accession>A0A9Q0K2U3</accession>
<feature type="compositionally biased region" description="Pro residues" evidence="4">
    <location>
        <begin position="230"/>
        <end position="266"/>
    </location>
</feature>
<keyword evidence="6" id="KW-0732">Signal</keyword>
<sequence length="771" mass="84437">MDTKVRPHLLPLVLFILSFRPLSSSQLNAPQNIETFFPLQPLQSSNSQISSSSDNTIAKAVGITAACTLALACIFFFFLHKHTRARHQTRLETNKSSGSLNSQEQVGVPTNEFKRFEGAFKGLIVDKDALDVLYWSENGGEHQDVFYEQNGEAEEEKEPEEKNYDGDKRRKSASIQELALLSGSFIKSSNRIFPQEEEDPSGVNVTAPPPSHGFALEAVAKAGKPSSAAAPPPPPPPSMQAKKNPPPPPPPIPGKKGGPPAPPAPPNARLSTLSKPPSAPNPKDNRKEAESEGEKGSGQTKLKPLHWDKVTTNVDHSMVWHKISDGSFRFDGDLIESLFGYAASNRKSSGKNGDSSNLGNSNSESPARIVILDHRKSQNTGIVLRSLAVSREEILDALLEGRDLNADTLEKLTKIAPTKEEETQILEFSGDPTKLADSESFFFHILKAVPSAFSRLDALLFRSNYDHEILQFEQSLQTLESACKELRTRGLFVKLLEAILKAGNRMNAGTARGDAQAFNLTALRKLSDVKSTDGMTTLLHFVVEEVVRSEGKRCLINRNYSLGRSNSRNSNSSVDGSVSSQSPAAMEDREKEYVRLGLPAVGGLSVEFRNVKKAARIDYDTFAKVCPSLKARVDEIRQYLGRFSMDEGGGFVRNMKEFIEAAEEELKVVEEEQTRVMALVKRTTEYYQSKGPKVRDAPPLQLFEIVKDFLDMVDKACIDIARNQQKKESSAGSSSLAMRVTVSFPNLPAHFLSDKASPGTSSSSDSDGGGS</sequence>
<dbReference type="GO" id="GO:0051015">
    <property type="term" value="F:actin filament binding"/>
    <property type="evidence" value="ECO:0007669"/>
    <property type="project" value="InterPro"/>
</dbReference>
<feature type="region of interest" description="Disordered" evidence="4">
    <location>
        <begin position="565"/>
        <end position="586"/>
    </location>
</feature>
<organism evidence="8 9">
    <name type="scientific">Protea cynaroides</name>
    <dbReference type="NCBI Taxonomy" id="273540"/>
    <lineage>
        <taxon>Eukaryota</taxon>
        <taxon>Viridiplantae</taxon>
        <taxon>Streptophyta</taxon>
        <taxon>Embryophyta</taxon>
        <taxon>Tracheophyta</taxon>
        <taxon>Spermatophyta</taxon>
        <taxon>Magnoliopsida</taxon>
        <taxon>Proteales</taxon>
        <taxon>Proteaceae</taxon>
        <taxon>Protea</taxon>
    </lineage>
</organism>
<keyword evidence="5" id="KW-1133">Transmembrane helix</keyword>
<feature type="compositionally biased region" description="Basic and acidic residues" evidence="4">
    <location>
        <begin position="283"/>
        <end position="295"/>
    </location>
</feature>
<comment type="caution">
    <text evidence="8">The sequence shown here is derived from an EMBL/GenBank/DDBJ whole genome shotgun (WGS) entry which is preliminary data.</text>
</comment>
<dbReference type="GO" id="GO:0045010">
    <property type="term" value="P:actin nucleation"/>
    <property type="evidence" value="ECO:0007669"/>
    <property type="project" value="InterPro"/>
</dbReference>
<dbReference type="AlphaFoldDB" id="A0A9Q0K2U3"/>
<feature type="signal peptide" evidence="6">
    <location>
        <begin position="1"/>
        <end position="25"/>
    </location>
</feature>
<feature type="region of interest" description="Disordered" evidence="4">
    <location>
        <begin position="221"/>
        <end position="307"/>
    </location>
</feature>
<dbReference type="SUPFAM" id="SSF101447">
    <property type="entry name" value="Formin homology 2 domain (FH2 domain)"/>
    <property type="match status" value="1"/>
</dbReference>
<keyword evidence="3" id="KW-0175">Coiled coil</keyword>
<name>A0A9Q0K2U3_9MAGN</name>
<dbReference type="Pfam" id="PF02181">
    <property type="entry name" value="FH2"/>
    <property type="match status" value="1"/>
</dbReference>
<proteinExistence type="inferred from homology"/>
<keyword evidence="9" id="KW-1185">Reference proteome</keyword>
<dbReference type="PANTHER" id="PTHR23213:SF354">
    <property type="entry name" value="FORMIN-LIKE PROTEIN 4"/>
    <property type="match status" value="1"/>
</dbReference>
<evidence type="ECO:0000256" key="5">
    <source>
        <dbReference type="SAM" id="Phobius"/>
    </source>
</evidence>
<feature type="region of interest" description="Disordered" evidence="4">
    <location>
        <begin position="344"/>
        <end position="363"/>
    </location>
</feature>
<feature type="domain" description="FH2" evidence="7">
    <location>
        <begin position="292"/>
        <end position="739"/>
    </location>
</feature>
<dbReference type="Proteomes" id="UP001141806">
    <property type="component" value="Unassembled WGS sequence"/>
</dbReference>
<feature type="chain" id="PRO_5040399210" description="Formin-like protein" evidence="6">
    <location>
        <begin position="26"/>
        <end position="771"/>
    </location>
</feature>
<comment type="similarity">
    <text evidence="1">Belongs to the formin-like family. Class-I subfamily.</text>
</comment>
<feature type="coiled-coil region" evidence="3">
    <location>
        <begin position="652"/>
        <end position="679"/>
    </location>
</feature>
<evidence type="ECO:0000256" key="2">
    <source>
        <dbReference type="RuleBase" id="RU361260"/>
    </source>
</evidence>
<dbReference type="OrthoDB" id="1668162at2759"/>
<feature type="transmembrane region" description="Helical" evidence="5">
    <location>
        <begin position="57"/>
        <end position="79"/>
    </location>
</feature>
<dbReference type="EMBL" id="JAMYWD010000009">
    <property type="protein sequence ID" value="KAJ4961066.1"/>
    <property type="molecule type" value="Genomic_DNA"/>
</dbReference>
<evidence type="ECO:0000313" key="9">
    <source>
        <dbReference type="Proteomes" id="UP001141806"/>
    </source>
</evidence>
<dbReference type="PROSITE" id="PS51444">
    <property type="entry name" value="FH2"/>
    <property type="match status" value="1"/>
</dbReference>
<evidence type="ECO:0000256" key="4">
    <source>
        <dbReference type="SAM" id="MobiDB-lite"/>
    </source>
</evidence>
<feature type="region of interest" description="Disordered" evidence="4">
    <location>
        <begin position="149"/>
        <end position="170"/>
    </location>
</feature>